<dbReference type="AlphaFoldDB" id="A0A7W9B4U1"/>
<evidence type="ECO:0000313" key="1">
    <source>
        <dbReference type="EMBL" id="MBB5706310.1"/>
    </source>
</evidence>
<comment type="caution">
    <text evidence="1">The sequence shown here is derived from an EMBL/GenBank/DDBJ whole genome shotgun (WGS) entry which is preliminary data.</text>
</comment>
<dbReference type="RefSeq" id="WP_067105482.1">
    <property type="nucleotide sequence ID" value="NZ_JACIJH010000003.1"/>
</dbReference>
<dbReference type="Proteomes" id="UP000537161">
    <property type="component" value="Unassembled WGS sequence"/>
</dbReference>
<sequence>MSGDREAARHITRTWFEWEIDGLARKVILVVETDLAMQPDEQDYDALTLDMLRTEAIARSRASPGAIDRIRIVPVRY</sequence>
<reference evidence="1 2" key="1">
    <citation type="submission" date="2020-08" db="EMBL/GenBank/DDBJ databases">
        <title>Genomic Encyclopedia of Type Strains, Phase IV (KMG-IV): sequencing the most valuable type-strain genomes for metagenomic binning, comparative biology and taxonomic classification.</title>
        <authorList>
            <person name="Goeker M."/>
        </authorList>
    </citation>
    <scope>NUCLEOTIDE SEQUENCE [LARGE SCALE GENOMIC DNA]</scope>
    <source>
        <strain evidence="1 2">DSM 27163</strain>
    </source>
</reference>
<accession>A0A7W9B4U1</accession>
<evidence type="ECO:0000313" key="2">
    <source>
        <dbReference type="Proteomes" id="UP000537161"/>
    </source>
</evidence>
<name>A0A7W9B4U1_9SPHN</name>
<proteinExistence type="predicted"/>
<dbReference type="EMBL" id="JACIJH010000003">
    <property type="protein sequence ID" value="MBB5706310.1"/>
    <property type="molecule type" value="Genomic_DNA"/>
</dbReference>
<organism evidence="1 2">
    <name type="scientific">Sphingopyxis panaciterrulae</name>
    <dbReference type="NCBI Taxonomy" id="462372"/>
    <lineage>
        <taxon>Bacteria</taxon>
        <taxon>Pseudomonadati</taxon>
        <taxon>Pseudomonadota</taxon>
        <taxon>Alphaproteobacteria</taxon>
        <taxon>Sphingomonadales</taxon>
        <taxon>Sphingomonadaceae</taxon>
        <taxon>Sphingopyxis</taxon>
    </lineage>
</organism>
<gene>
    <name evidence="1" type="ORF">FHR21_001654</name>
</gene>
<keyword evidence="2" id="KW-1185">Reference proteome</keyword>
<protein>
    <submittedName>
        <fullName evidence="1">Uncharacterized protein</fullName>
    </submittedName>
</protein>